<comment type="caution">
    <text evidence="1">The sequence shown here is derived from an EMBL/GenBank/DDBJ whole genome shotgun (WGS) entry which is preliminary data.</text>
</comment>
<proteinExistence type="predicted"/>
<dbReference type="Proteomes" id="UP000030104">
    <property type="component" value="Unassembled WGS sequence"/>
</dbReference>
<gene>
    <name evidence="1" type="ORF">PITC_056710</name>
</gene>
<dbReference type="STRING" id="40296.A0A0A2L7V8"/>
<name>A0A0A2L7V8_PENIT</name>
<evidence type="ECO:0000313" key="1">
    <source>
        <dbReference type="EMBL" id="KGO72685.1"/>
    </source>
</evidence>
<dbReference type="EMBL" id="JQGA01000867">
    <property type="protein sequence ID" value="KGO72685.1"/>
    <property type="molecule type" value="Genomic_DNA"/>
</dbReference>
<dbReference type="OrthoDB" id="4356613at2759"/>
<accession>A0A0A2L7V8</accession>
<dbReference type="OMA" id="RGGCFKK"/>
<keyword evidence="2" id="KW-1185">Reference proteome</keyword>
<organism evidence="1 2">
    <name type="scientific">Penicillium italicum</name>
    <name type="common">Blue mold</name>
    <dbReference type="NCBI Taxonomy" id="40296"/>
    <lineage>
        <taxon>Eukaryota</taxon>
        <taxon>Fungi</taxon>
        <taxon>Dikarya</taxon>
        <taxon>Ascomycota</taxon>
        <taxon>Pezizomycotina</taxon>
        <taxon>Eurotiomycetes</taxon>
        <taxon>Eurotiomycetidae</taxon>
        <taxon>Eurotiales</taxon>
        <taxon>Aspergillaceae</taxon>
        <taxon>Penicillium</taxon>
    </lineage>
</organism>
<sequence length="146" mass="16796">MDEIVRKKRFQIIPTEFVSRLSLRKEDGRKLVTQSKEIALLRYMVTTSLPYLDVESGGIQYGICCSGCQIALEKALGSSRIQSNACALRDKVYSHDEFMEHFRECREAQNLWKLSHQGVDTAHISEFVRRGGCFKKRDVIMSFNSK</sequence>
<dbReference type="HOGENOM" id="CLU_1834757_0_0_1"/>
<dbReference type="AlphaFoldDB" id="A0A0A2L7V8"/>
<dbReference type="PhylomeDB" id="A0A0A2L7V8"/>
<reference evidence="1 2" key="1">
    <citation type="journal article" date="2015" name="Mol. Plant Microbe Interact.">
        <title>Genome, transcriptome, and functional analyses of Penicillium expansum provide new insights into secondary metabolism and pathogenicity.</title>
        <authorList>
            <person name="Ballester A.R."/>
            <person name="Marcet-Houben M."/>
            <person name="Levin E."/>
            <person name="Sela N."/>
            <person name="Selma-Lazaro C."/>
            <person name="Carmona L."/>
            <person name="Wisniewski M."/>
            <person name="Droby S."/>
            <person name="Gonzalez-Candelas L."/>
            <person name="Gabaldon T."/>
        </authorList>
    </citation>
    <scope>NUCLEOTIDE SEQUENCE [LARGE SCALE GENOMIC DNA]</scope>
    <source>
        <strain evidence="1 2">PHI-1</strain>
    </source>
</reference>
<evidence type="ECO:0000313" key="2">
    <source>
        <dbReference type="Proteomes" id="UP000030104"/>
    </source>
</evidence>
<protein>
    <submittedName>
        <fullName evidence="1">Uncharacterized protein</fullName>
    </submittedName>
</protein>